<evidence type="ECO:0000313" key="1">
    <source>
        <dbReference type="EMBL" id="JAP55849.1"/>
    </source>
</evidence>
<dbReference type="Gene3D" id="3.30.70.270">
    <property type="match status" value="1"/>
</dbReference>
<dbReference type="AlphaFoldDB" id="A0A0X3PW19"/>
<dbReference type="InterPro" id="IPR043128">
    <property type="entry name" value="Rev_trsase/Diguanyl_cyclase"/>
</dbReference>
<reference evidence="1" key="1">
    <citation type="submission" date="2016-01" db="EMBL/GenBank/DDBJ databases">
        <title>Reference transcriptome for the parasite Schistocephalus solidus: insights into the molecular evolution of parasitism.</title>
        <authorList>
            <person name="Hebert F.O."/>
            <person name="Grambauer S."/>
            <person name="Barber I."/>
            <person name="Landry C.R."/>
            <person name="Aubin-Horth N."/>
        </authorList>
    </citation>
    <scope>NUCLEOTIDE SEQUENCE</scope>
</reference>
<dbReference type="PANTHER" id="PTHR47331:SF4">
    <property type="entry name" value="PEPTIDASE S1 DOMAIN-CONTAINING PROTEIN"/>
    <property type="match status" value="1"/>
</dbReference>
<gene>
    <name evidence="1" type="ORF">TR165201</name>
</gene>
<evidence type="ECO:0008006" key="2">
    <source>
        <dbReference type="Google" id="ProtNLM"/>
    </source>
</evidence>
<protein>
    <recommendedName>
        <fullName evidence="2">Reverse transcriptase domain-containing protein</fullName>
    </recommendedName>
</protein>
<sequence length="178" mass="20500">MADIAAMFHQVRVPDSHRSFLRFMWWPNGNLAYDPEAYQMAVHPFGATYSPCVAIYALNLSINQVTDVPAAHCAKYLQRYFYVDDCLIGRDSVQALREVASHLQNHDFRLNKWRCNSVRTLIDIPEEDRVDGGMCLDLKLADTRRTLSVEWNKSTDAFSFTVKCPTDTVTRRVMLSYI</sequence>
<dbReference type="Gene3D" id="3.10.10.10">
    <property type="entry name" value="HIV Type 1 Reverse Transcriptase, subunit A, domain 1"/>
    <property type="match status" value="1"/>
</dbReference>
<dbReference type="InterPro" id="IPR043502">
    <property type="entry name" value="DNA/RNA_pol_sf"/>
</dbReference>
<dbReference type="EMBL" id="GEEE01007376">
    <property type="protein sequence ID" value="JAP55849.1"/>
    <property type="molecule type" value="Transcribed_RNA"/>
</dbReference>
<organism evidence="1">
    <name type="scientific">Schistocephalus solidus</name>
    <name type="common">Tapeworm</name>
    <dbReference type="NCBI Taxonomy" id="70667"/>
    <lineage>
        <taxon>Eukaryota</taxon>
        <taxon>Metazoa</taxon>
        <taxon>Spiralia</taxon>
        <taxon>Lophotrochozoa</taxon>
        <taxon>Platyhelminthes</taxon>
        <taxon>Cestoda</taxon>
        <taxon>Eucestoda</taxon>
        <taxon>Diphyllobothriidea</taxon>
        <taxon>Diphyllobothriidae</taxon>
        <taxon>Schistocephalus</taxon>
    </lineage>
</organism>
<dbReference type="SUPFAM" id="SSF56672">
    <property type="entry name" value="DNA/RNA polymerases"/>
    <property type="match status" value="1"/>
</dbReference>
<proteinExistence type="predicted"/>
<accession>A0A0X3PW19</accession>
<name>A0A0X3PW19_SCHSO</name>
<dbReference type="PANTHER" id="PTHR47331">
    <property type="entry name" value="PHD-TYPE DOMAIN-CONTAINING PROTEIN"/>
    <property type="match status" value="1"/>
</dbReference>